<protein>
    <recommendedName>
        <fullName evidence="1">DUF6894 domain-containing protein</fullName>
    </recommendedName>
</protein>
<evidence type="ECO:0000259" key="1">
    <source>
        <dbReference type="Pfam" id="PF21834"/>
    </source>
</evidence>
<feature type="domain" description="DUF6894" evidence="1">
    <location>
        <begin position="5"/>
        <end position="71"/>
    </location>
</feature>
<proteinExistence type="predicted"/>
<dbReference type="Proteomes" id="UP001055303">
    <property type="component" value="Unassembled WGS sequence"/>
</dbReference>
<evidence type="ECO:0000313" key="2">
    <source>
        <dbReference type="EMBL" id="GJD56550.1"/>
    </source>
</evidence>
<dbReference type="EMBL" id="BPQI01000065">
    <property type="protein sequence ID" value="GJD56550.1"/>
    <property type="molecule type" value="Genomic_DNA"/>
</dbReference>
<evidence type="ECO:0000313" key="5">
    <source>
        <dbReference type="Proteomes" id="UP001055303"/>
    </source>
</evidence>
<dbReference type="InterPro" id="IPR054189">
    <property type="entry name" value="DUF6894"/>
</dbReference>
<dbReference type="AlphaFoldDB" id="A0A564FU72"/>
<dbReference type="Pfam" id="PF21834">
    <property type="entry name" value="DUF6894"/>
    <property type="match status" value="1"/>
</dbReference>
<reference evidence="2" key="2">
    <citation type="journal article" date="2021" name="Front. Microbiol.">
        <title>Comprehensive Comparative Genomics and Phenotyping of Methylobacterium Species.</title>
        <authorList>
            <person name="Alessa O."/>
            <person name="Ogura Y."/>
            <person name="Fujitani Y."/>
            <person name="Takami H."/>
            <person name="Hayashi T."/>
            <person name="Sahin N."/>
            <person name="Tani A."/>
        </authorList>
    </citation>
    <scope>NUCLEOTIDE SEQUENCE</scope>
    <source>
        <strain evidence="2">DSM 22415</strain>
    </source>
</reference>
<reference evidence="2" key="3">
    <citation type="submission" date="2021-08" db="EMBL/GenBank/DDBJ databases">
        <authorList>
            <person name="Tani A."/>
            <person name="Ola A."/>
            <person name="Ogura Y."/>
            <person name="Katsura K."/>
            <person name="Hayashi T."/>
        </authorList>
    </citation>
    <scope>NUCLEOTIDE SEQUENCE</scope>
    <source>
        <strain evidence="2">DSM 22415</strain>
    </source>
</reference>
<organism evidence="3 4">
    <name type="scientific">Methylobacterium dankookense</name>
    <dbReference type="NCBI Taxonomy" id="560405"/>
    <lineage>
        <taxon>Bacteria</taxon>
        <taxon>Pseudomonadati</taxon>
        <taxon>Pseudomonadota</taxon>
        <taxon>Alphaproteobacteria</taxon>
        <taxon>Hyphomicrobiales</taxon>
        <taxon>Methylobacteriaceae</taxon>
        <taxon>Methylobacterium</taxon>
    </lineage>
</organism>
<dbReference type="Proteomes" id="UP000401717">
    <property type="component" value="Unassembled WGS sequence"/>
</dbReference>
<accession>A0A564FU72</accession>
<sequence>MMTQRYFFDTFNGTIVHDDVGRVLPDVLSARLEARRLLQELIAGSGPDRDTCAYRADVRDERGRRVFSATMALMFEAG</sequence>
<evidence type="ECO:0000313" key="4">
    <source>
        <dbReference type="Proteomes" id="UP000401717"/>
    </source>
</evidence>
<evidence type="ECO:0000313" key="3">
    <source>
        <dbReference type="EMBL" id="VUF10981.1"/>
    </source>
</evidence>
<reference evidence="3 4" key="1">
    <citation type="submission" date="2019-06" db="EMBL/GenBank/DDBJ databases">
        <authorList>
            <person name="Rodrigo-Torres L."/>
            <person name="Arahal R. D."/>
            <person name="Lucena T."/>
        </authorList>
    </citation>
    <scope>NUCLEOTIDE SEQUENCE [LARGE SCALE GENOMIC DNA]</scope>
    <source>
        <strain evidence="3 4">SW08-7</strain>
    </source>
</reference>
<name>A0A564FU72_9HYPH</name>
<dbReference type="EMBL" id="CABFVH010000002">
    <property type="protein sequence ID" value="VUF10981.1"/>
    <property type="molecule type" value="Genomic_DNA"/>
</dbReference>
<gene>
    <name evidence="2" type="ORF">IFDJLNFL_2447</name>
    <name evidence="3" type="ORF">MTDSW087_00653</name>
</gene>
<keyword evidence="5" id="KW-1185">Reference proteome</keyword>